<keyword evidence="1" id="KW-0732">Signal</keyword>
<feature type="domain" description="DUF4189" evidence="2">
    <location>
        <begin position="64"/>
        <end position="158"/>
    </location>
</feature>
<dbReference type="Pfam" id="PF13827">
    <property type="entry name" value="DUF4189"/>
    <property type="match status" value="1"/>
</dbReference>
<protein>
    <submittedName>
        <fullName evidence="3">DUF4189 domain-containing protein</fullName>
    </submittedName>
</protein>
<proteinExistence type="predicted"/>
<gene>
    <name evidence="3" type="ORF">V2J18_04185</name>
</gene>
<sequence length="165" mass="17421">MNRLIVALLTSLFFIAGPAYAEGGCPPGEMPNNAWASTGSNESVASCIPMPDSGPAKPQWETRWGAIASQKQGSEFGIVTGMKTERQATKAAIGECVKRGGTACESLLTFRNQCAAVVSSKTQSFAQGAPYEADAIAAGQKRCRESNSGECWVYYSGCSLPVRAR</sequence>
<accession>A0ABU8D055</accession>
<feature type="chain" id="PRO_5045373369" evidence="1">
    <location>
        <begin position="22"/>
        <end position="165"/>
    </location>
</feature>
<comment type="caution">
    <text evidence="3">The sequence shown here is derived from an EMBL/GenBank/DDBJ whole genome shotgun (WGS) entry which is preliminary data.</text>
</comment>
<evidence type="ECO:0000313" key="3">
    <source>
        <dbReference type="EMBL" id="MEI2453875.1"/>
    </source>
</evidence>
<name>A0ABU8D055_9GAMM</name>
<evidence type="ECO:0000256" key="1">
    <source>
        <dbReference type="SAM" id="SignalP"/>
    </source>
</evidence>
<evidence type="ECO:0000313" key="4">
    <source>
        <dbReference type="Proteomes" id="UP001387215"/>
    </source>
</evidence>
<evidence type="ECO:0000259" key="2">
    <source>
        <dbReference type="Pfam" id="PF13827"/>
    </source>
</evidence>
<dbReference type="RefSeq" id="WP_336131103.1">
    <property type="nucleotide sequence ID" value="NZ_JBANDL010000002.1"/>
</dbReference>
<keyword evidence="4" id="KW-1185">Reference proteome</keyword>
<organism evidence="3 4">
    <name type="scientific">Lysobacter firmicutimachus</name>
    <dbReference type="NCBI Taxonomy" id="1792846"/>
    <lineage>
        <taxon>Bacteria</taxon>
        <taxon>Pseudomonadati</taxon>
        <taxon>Pseudomonadota</taxon>
        <taxon>Gammaproteobacteria</taxon>
        <taxon>Lysobacterales</taxon>
        <taxon>Lysobacteraceae</taxon>
        <taxon>Lysobacter</taxon>
    </lineage>
</organism>
<reference evidence="3 4" key="1">
    <citation type="submission" date="2024-02" db="EMBL/GenBank/DDBJ databases">
        <title>Lysobacter Genome Sequencing and Mining.</title>
        <authorList>
            <person name="Bierman J."/>
            <person name="Walker M.C."/>
        </authorList>
    </citation>
    <scope>NUCLEOTIDE SEQUENCE [LARGE SCALE GENOMIC DNA]</scope>
    <source>
        <strain evidence="3 4">PB6250</strain>
    </source>
</reference>
<dbReference type="InterPro" id="IPR025240">
    <property type="entry name" value="DUF4189"/>
</dbReference>
<dbReference type="EMBL" id="JBANDL010000002">
    <property type="protein sequence ID" value="MEI2453875.1"/>
    <property type="molecule type" value="Genomic_DNA"/>
</dbReference>
<feature type="signal peptide" evidence="1">
    <location>
        <begin position="1"/>
        <end position="21"/>
    </location>
</feature>
<dbReference type="Proteomes" id="UP001387215">
    <property type="component" value="Unassembled WGS sequence"/>
</dbReference>